<keyword evidence="3" id="KW-1185">Reference proteome</keyword>
<feature type="chain" id="PRO_5043450547" description="Secreted protein" evidence="1">
    <location>
        <begin position="23"/>
        <end position="61"/>
    </location>
</feature>
<evidence type="ECO:0000256" key="1">
    <source>
        <dbReference type="SAM" id="SignalP"/>
    </source>
</evidence>
<reference evidence="2 3" key="1">
    <citation type="journal article" date="2021" name="Commun. Biol.">
        <title>The genome of Shorea leprosula (Dipterocarpaceae) highlights the ecological relevance of drought in aseasonal tropical rainforests.</title>
        <authorList>
            <person name="Ng K.K.S."/>
            <person name="Kobayashi M.J."/>
            <person name="Fawcett J.A."/>
            <person name="Hatakeyama M."/>
            <person name="Paape T."/>
            <person name="Ng C.H."/>
            <person name="Ang C.C."/>
            <person name="Tnah L.H."/>
            <person name="Lee C.T."/>
            <person name="Nishiyama T."/>
            <person name="Sese J."/>
            <person name="O'Brien M.J."/>
            <person name="Copetti D."/>
            <person name="Mohd Noor M.I."/>
            <person name="Ong R.C."/>
            <person name="Putra M."/>
            <person name="Sireger I.Z."/>
            <person name="Indrioko S."/>
            <person name="Kosugi Y."/>
            <person name="Izuno A."/>
            <person name="Isagi Y."/>
            <person name="Lee S.L."/>
            <person name="Shimizu K.K."/>
        </authorList>
    </citation>
    <scope>NUCLEOTIDE SEQUENCE [LARGE SCALE GENOMIC DNA]</scope>
    <source>
        <strain evidence="2">214</strain>
    </source>
</reference>
<evidence type="ECO:0008006" key="4">
    <source>
        <dbReference type="Google" id="ProtNLM"/>
    </source>
</evidence>
<name>A0AAV5KWC5_9ROSI</name>
<proteinExistence type="predicted"/>
<dbReference type="EMBL" id="BPVZ01000081">
    <property type="protein sequence ID" value="GKV28937.1"/>
    <property type="molecule type" value="Genomic_DNA"/>
</dbReference>
<accession>A0AAV5KWC5</accession>
<organism evidence="2 3">
    <name type="scientific">Rubroshorea leprosula</name>
    <dbReference type="NCBI Taxonomy" id="152421"/>
    <lineage>
        <taxon>Eukaryota</taxon>
        <taxon>Viridiplantae</taxon>
        <taxon>Streptophyta</taxon>
        <taxon>Embryophyta</taxon>
        <taxon>Tracheophyta</taxon>
        <taxon>Spermatophyta</taxon>
        <taxon>Magnoliopsida</taxon>
        <taxon>eudicotyledons</taxon>
        <taxon>Gunneridae</taxon>
        <taxon>Pentapetalae</taxon>
        <taxon>rosids</taxon>
        <taxon>malvids</taxon>
        <taxon>Malvales</taxon>
        <taxon>Dipterocarpaceae</taxon>
        <taxon>Rubroshorea</taxon>
    </lineage>
</organism>
<dbReference type="AlphaFoldDB" id="A0AAV5KWC5"/>
<evidence type="ECO:0000313" key="2">
    <source>
        <dbReference type="EMBL" id="GKV28937.1"/>
    </source>
</evidence>
<gene>
    <name evidence="2" type="ORF">SLEP1_g37921</name>
</gene>
<protein>
    <recommendedName>
        <fullName evidence="4">Secreted protein</fullName>
    </recommendedName>
</protein>
<evidence type="ECO:0000313" key="3">
    <source>
        <dbReference type="Proteomes" id="UP001054252"/>
    </source>
</evidence>
<feature type="signal peptide" evidence="1">
    <location>
        <begin position="1"/>
        <end position="22"/>
    </location>
</feature>
<comment type="caution">
    <text evidence="2">The sequence shown here is derived from an EMBL/GenBank/DDBJ whole genome shotgun (WGS) entry which is preliminary data.</text>
</comment>
<keyword evidence="1" id="KW-0732">Signal</keyword>
<sequence>MPRFPCSAHPAALTLLLRLCLCSQPSMRQTRTMSLPCCRMTSHSSFLGCSAGPVLASPDQR</sequence>
<dbReference type="Proteomes" id="UP001054252">
    <property type="component" value="Unassembled WGS sequence"/>
</dbReference>